<reference evidence="3" key="1">
    <citation type="journal article" date="2014" name="Proc. Natl. Acad. Sci. U.S.A.">
        <title>Extensive sampling of basidiomycete genomes demonstrates inadequacy of the white-rot/brown-rot paradigm for wood decay fungi.</title>
        <authorList>
            <person name="Riley R."/>
            <person name="Salamov A.A."/>
            <person name="Brown D.W."/>
            <person name="Nagy L.G."/>
            <person name="Floudas D."/>
            <person name="Held B.W."/>
            <person name="Levasseur A."/>
            <person name="Lombard V."/>
            <person name="Morin E."/>
            <person name="Otillar R."/>
            <person name="Lindquist E.A."/>
            <person name="Sun H."/>
            <person name="LaButti K.M."/>
            <person name="Schmutz J."/>
            <person name="Jabbour D."/>
            <person name="Luo H."/>
            <person name="Baker S.E."/>
            <person name="Pisabarro A.G."/>
            <person name="Walton J.D."/>
            <person name="Blanchette R.A."/>
            <person name="Henrissat B."/>
            <person name="Martin F."/>
            <person name="Cullen D."/>
            <person name="Hibbett D.S."/>
            <person name="Grigoriev I.V."/>
        </authorList>
    </citation>
    <scope>NUCLEOTIDE SEQUENCE [LARGE SCALE GENOMIC DNA]</scope>
    <source>
        <strain evidence="3">FD-172 SS1</strain>
    </source>
</reference>
<accession>A0A067M042</accession>
<dbReference type="Proteomes" id="UP000027195">
    <property type="component" value="Unassembled WGS sequence"/>
</dbReference>
<keyword evidence="1" id="KW-0812">Transmembrane</keyword>
<dbReference type="InParanoid" id="A0A067M042"/>
<evidence type="ECO:0000256" key="1">
    <source>
        <dbReference type="SAM" id="Phobius"/>
    </source>
</evidence>
<name>A0A067M042_BOTB1</name>
<proteinExistence type="predicted"/>
<dbReference type="EMBL" id="KL198096">
    <property type="protein sequence ID" value="KDQ08035.1"/>
    <property type="molecule type" value="Genomic_DNA"/>
</dbReference>
<evidence type="ECO:0000313" key="3">
    <source>
        <dbReference type="Proteomes" id="UP000027195"/>
    </source>
</evidence>
<organism evidence="2 3">
    <name type="scientific">Botryobasidium botryosum (strain FD-172 SS1)</name>
    <dbReference type="NCBI Taxonomy" id="930990"/>
    <lineage>
        <taxon>Eukaryota</taxon>
        <taxon>Fungi</taxon>
        <taxon>Dikarya</taxon>
        <taxon>Basidiomycota</taxon>
        <taxon>Agaricomycotina</taxon>
        <taxon>Agaricomycetes</taxon>
        <taxon>Cantharellales</taxon>
        <taxon>Botryobasidiaceae</taxon>
        <taxon>Botryobasidium</taxon>
    </lineage>
</organism>
<evidence type="ECO:0008006" key="4">
    <source>
        <dbReference type="Google" id="ProtNLM"/>
    </source>
</evidence>
<protein>
    <recommendedName>
        <fullName evidence="4">Copper transporter</fullName>
    </recommendedName>
</protein>
<feature type="transmembrane region" description="Helical" evidence="1">
    <location>
        <begin position="20"/>
        <end position="36"/>
    </location>
</feature>
<dbReference type="HOGENOM" id="CLU_1981302_0_0_1"/>
<feature type="transmembrane region" description="Helical" evidence="1">
    <location>
        <begin position="42"/>
        <end position="64"/>
    </location>
</feature>
<sequence>MRGGTIPRQYFKLRKSQCSPAHSGPCILMYSISIAYRTYVSILWGIVFGLYCILIFFLCNIARIQHKQGRCVKKELSTHLETRPKTLHGLNCTEKVGTGLEAFHLQQVNFIRRGAVYSHGNMLETK</sequence>
<gene>
    <name evidence="2" type="ORF">BOTBODRAFT_585764</name>
</gene>
<dbReference type="AlphaFoldDB" id="A0A067M042"/>
<keyword evidence="1" id="KW-1133">Transmembrane helix</keyword>
<keyword evidence="1" id="KW-0472">Membrane</keyword>
<evidence type="ECO:0000313" key="2">
    <source>
        <dbReference type="EMBL" id="KDQ08035.1"/>
    </source>
</evidence>
<keyword evidence="3" id="KW-1185">Reference proteome</keyword>